<dbReference type="Pfam" id="PF13325">
    <property type="entry name" value="MCRS_N"/>
    <property type="match status" value="1"/>
</dbReference>
<dbReference type="PANTHER" id="PTHR13233:SF0">
    <property type="entry name" value="MICROSPHERULE PROTEIN 1"/>
    <property type="match status" value="1"/>
</dbReference>
<dbReference type="Gene3D" id="2.60.200.20">
    <property type="match status" value="1"/>
</dbReference>
<feature type="region of interest" description="Disordered" evidence="1">
    <location>
        <begin position="480"/>
        <end position="509"/>
    </location>
</feature>
<dbReference type="InterPro" id="IPR000253">
    <property type="entry name" value="FHA_dom"/>
</dbReference>
<dbReference type="EMBL" id="CAJHNJ030000049">
    <property type="protein sequence ID" value="CAG9132411.1"/>
    <property type="molecule type" value="Genomic_DNA"/>
</dbReference>
<dbReference type="GO" id="GO:0071339">
    <property type="term" value="C:MLL1 complex"/>
    <property type="evidence" value="ECO:0007669"/>
    <property type="project" value="InterPro"/>
</dbReference>
<evidence type="ECO:0000256" key="1">
    <source>
        <dbReference type="SAM" id="MobiDB-lite"/>
    </source>
</evidence>
<feature type="region of interest" description="Disordered" evidence="1">
    <location>
        <begin position="1"/>
        <end position="29"/>
    </location>
</feature>
<dbReference type="GO" id="GO:0071897">
    <property type="term" value="P:DNA biosynthetic process"/>
    <property type="evidence" value="ECO:0007669"/>
    <property type="project" value="UniProtKB-ARBA"/>
</dbReference>
<dbReference type="Pfam" id="PF00498">
    <property type="entry name" value="FHA"/>
    <property type="match status" value="1"/>
</dbReference>
<dbReference type="PROSITE" id="PS50006">
    <property type="entry name" value="FHA_DOMAIN"/>
    <property type="match status" value="1"/>
</dbReference>
<dbReference type="Pfam" id="PF00078">
    <property type="entry name" value="RVT_1"/>
    <property type="match status" value="1"/>
</dbReference>
<dbReference type="InterPro" id="IPR000477">
    <property type="entry name" value="RT_dom"/>
</dbReference>
<dbReference type="CDD" id="cd22687">
    <property type="entry name" value="FHA_MCRS1"/>
    <property type="match status" value="1"/>
</dbReference>
<gene>
    <name evidence="4" type="ORF">PLXY2_LOCUS10760</name>
</gene>
<evidence type="ECO:0000313" key="4">
    <source>
        <dbReference type="EMBL" id="CAG9132411.1"/>
    </source>
</evidence>
<evidence type="ECO:0000313" key="5">
    <source>
        <dbReference type="Proteomes" id="UP000653454"/>
    </source>
</evidence>
<dbReference type="InterPro" id="IPR037912">
    <property type="entry name" value="MCRS1"/>
</dbReference>
<proteinExistence type="predicted"/>
<dbReference type="GO" id="GO:0002151">
    <property type="term" value="F:G-quadruplex RNA binding"/>
    <property type="evidence" value="ECO:0007669"/>
    <property type="project" value="InterPro"/>
</dbReference>
<dbReference type="GO" id="GO:0031011">
    <property type="term" value="C:Ino80 complex"/>
    <property type="evidence" value="ECO:0007669"/>
    <property type="project" value="InterPro"/>
</dbReference>
<dbReference type="AlphaFoldDB" id="A0A8S4FYB6"/>
<dbReference type="SMART" id="SM00240">
    <property type="entry name" value="FHA"/>
    <property type="match status" value="1"/>
</dbReference>
<dbReference type="CDD" id="cd01650">
    <property type="entry name" value="RT_nLTR_like"/>
    <property type="match status" value="1"/>
</dbReference>
<dbReference type="InterPro" id="IPR043502">
    <property type="entry name" value="DNA/RNA_pol_sf"/>
</dbReference>
<sequence length="930" mass="105067">MNNYSEFENALTSSSKPTKSKRRSRVSPPWWDSECTEAIKQRNDAEDAYSVAMSPENFVEYKRCAARTRRLLLKKKKQGWIRFCENLSPMTPASIIWRQIRIFRGSLNAQNVLSNDPAVWLDDFSDRLAPPFVPNFDYLPLPPSVLPSSHSLDSPFSIEELESAIHGLRDSSPGIDGIPYSFISKSSSRVKHFYLELSNYFFEYGVLPDSWKKQIVLPILKPGKDPNDPNSRRPIALSSVLSKITEHMIKTRLEWLVENRNLIAKSQYGFRKGMGTLDSLGILVTDIQTAFKRKEYLVGVFLDVASAYDNVLLPILRQKLQHLSIPERLTRLICNLLAERLIYIKCPNSSIDNPKLVWKGLPQGSVLSPLLYNIYTHDLEQSVNCFCEILQYADDIALYFASPSISEANVSLNLAMRYLTDWLHEHGLSLSVAKCSSVVFTKKRYVPDIEIVVGDDVIPVDNKQQFFILFMDFPATPSNASDSNEYPGAIPSPLESAHDNMKRRSSSRSIKRRRFDDELVEYSLHLPGASLGKGDKRMRTQSYTSSIPEPLPVAPSTPVTPAAPLPPPPPARRVSKPSISGSLGRKARRKGQLSQLSTKDLGRWKPTDDLALILGVQQTNDLRTVHRGVKFSCRFTVGELQSRWYALLYNAEVSRVAVAAMRNLHPDLVAAVQQQALYSNAEEELLGTLASNSHPGVEKFQELLEQNPHVFYQSRSAKTLQAHWQLLKQYQLLPDQTVQPLNKDEVTTFSDAEETMNDAELQDMREDGMDIELQLADREEKYQIRQLENSWSRWQVLVQSVAGAGAELDKHTLAVLRGALVRYLMRSREIAVGRSTRDHSIDVDLSLEGPSAKVSRRQATIRLRNSGDFFISSEGKRPIFINGRPVLQGNKVKLNHNSVIEIAGLRFIFLINQELISAIRQEAVKVNIPV</sequence>
<name>A0A8S4FYB6_PLUXY</name>
<feature type="compositionally biased region" description="Pro residues" evidence="1">
    <location>
        <begin position="561"/>
        <end position="571"/>
    </location>
</feature>
<feature type="domain" description="Reverse transcriptase" evidence="3">
    <location>
        <begin position="200"/>
        <end position="453"/>
    </location>
</feature>
<accession>A0A8S4FYB6</accession>
<evidence type="ECO:0000259" key="3">
    <source>
        <dbReference type="PROSITE" id="PS50878"/>
    </source>
</evidence>
<protein>
    <submittedName>
        <fullName evidence="4">(diamondback moth) hypothetical protein</fullName>
    </submittedName>
</protein>
<reference evidence="4" key="1">
    <citation type="submission" date="2020-11" db="EMBL/GenBank/DDBJ databases">
        <authorList>
            <person name="Whiteford S."/>
        </authorList>
    </citation>
    <scope>NUCLEOTIDE SEQUENCE</scope>
</reference>
<dbReference type="SUPFAM" id="SSF49879">
    <property type="entry name" value="SMAD/FHA domain"/>
    <property type="match status" value="1"/>
</dbReference>
<evidence type="ECO:0000259" key="2">
    <source>
        <dbReference type="PROSITE" id="PS50006"/>
    </source>
</evidence>
<feature type="region of interest" description="Disordered" evidence="1">
    <location>
        <begin position="530"/>
        <end position="597"/>
    </location>
</feature>
<dbReference type="SUPFAM" id="SSF56672">
    <property type="entry name" value="DNA/RNA polymerases"/>
    <property type="match status" value="1"/>
</dbReference>
<organism evidence="4 5">
    <name type="scientific">Plutella xylostella</name>
    <name type="common">Diamondback moth</name>
    <name type="synonym">Plutella maculipennis</name>
    <dbReference type="NCBI Taxonomy" id="51655"/>
    <lineage>
        <taxon>Eukaryota</taxon>
        <taxon>Metazoa</taxon>
        <taxon>Ecdysozoa</taxon>
        <taxon>Arthropoda</taxon>
        <taxon>Hexapoda</taxon>
        <taxon>Insecta</taxon>
        <taxon>Pterygota</taxon>
        <taxon>Neoptera</taxon>
        <taxon>Endopterygota</taxon>
        <taxon>Lepidoptera</taxon>
        <taxon>Glossata</taxon>
        <taxon>Ditrysia</taxon>
        <taxon>Yponomeutoidea</taxon>
        <taxon>Plutellidae</taxon>
        <taxon>Plutella</taxon>
    </lineage>
</organism>
<dbReference type="PROSITE" id="PS50878">
    <property type="entry name" value="RT_POL"/>
    <property type="match status" value="1"/>
</dbReference>
<dbReference type="GO" id="GO:0044545">
    <property type="term" value="C:NSL complex"/>
    <property type="evidence" value="ECO:0007669"/>
    <property type="project" value="TreeGrafter"/>
</dbReference>
<dbReference type="PANTHER" id="PTHR13233">
    <property type="entry name" value="MICROSPHERULE PROTEIN 1"/>
    <property type="match status" value="1"/>
</dbReference>
<dbReference type="Proteomes" id="UP000653454">
    <property type="component" value="Unassembled WGS sequence"/>
</dbReference>
<dbReference type="InterPro" id="IPR025999">
    <property type="entry name" value="MCRS_N"/>
</dbReference>
<dbReference type="GO" id="GO:0045944">
    <property type="term" value="P:positive regulation of transcription by RNA polymerase II"/>
    <property type="evidence" value="ECO:0007669"/>
    <property type="project" value="TreeGrafter"/>
</dbReference>
<dbReference type="InterPro" id="IPR008984">
    <property type="entry name" value="SMAD_FHA_dom_sf"/>
</dbReference>
<comment type="caution">
    <text evidence="4">The sequence shown here is derived from an EMBL/GenBank/DDBJ whole genome shotgun (WGS) entry which is preliminary data.</text>
</comment>
<feature type="domain" description="FHA" evidence="2">
    <location>
        <begin position="830"/>
        <end position="886"/>
    </location>
</feature>
<keyword evidence="5" id="KW-1185">Reference proteome</keyword>